<dbReference type="Gene3D" id="2.60.40.1080">
    <property type="match status" value="7"/>
</dbReference>
<proteinExistence type="predicted"/>
<feature type="signal peptide" evidence="1">
    <location>
        <begin position="1"/>
        <end position="31"/>
    </location>
</feature>
<feature type="domain" description="BIG2" evidence="2">
    <location>
        <begin position="307"/>
        <end position="382"/>
    </location>
</feature>
<evidence type="ECO:0000313" key="4">
    <source>
        <dbReference type="Proteomes" id="UP000681526"/>
    </source>
</evidence>
<gene>
    <name evidence="3" type="primary">txxe 2879</name>
    <name evidence="3" type="ORF">TXXE_15720</name>
</gene>
<dbReference type="SMART" id="SM00635">
    <property type="entry name" value="BID_2"/>
    <property type="match status" value="7"/>
</dbReference>
<dbReference type="InterPro" id="IPR003343">
    <property type="entry name" value="Big_2"/>
</dbReference>
<dbReference type="EMBL" id="CAJRAY010000081">
    <property type="protein sequence ID" value="CAG5091457.1"/>
    <property type="molecule type" value="Genomic_DNA"/>
</dbReference>
<reference evidence="3 4" key="1">
    <citation type="submission" date="2021-04" db="EMBL/GenBank/DDBJ databases">
        <authorList>
            <person name="Rakotoarivonina H."/>
        </authorList>
    </citation>
    <scope>NUCLEOTIDE SEQUENCE [LARGE SCALE GENOMIC DNA]</scope>
    <source>
        <strain evidence="3 4">XE</strain>
    </source>
</reference>
<evidence type="ECO:0000259" key="2">
    <source>
        <dbReference type="SMART" id="SM00635"/>
    </source>
</evidence>
<dbReference type="SUPFAM" id="SSF49373">
    <property type="entry name" value="Invasin/intimin cell-adhesion fragments"/>
    <property type="match status" value="6"/>
</dbReference>
<feature type="chain" id="PRO_5047515333" evidence="1">
    <location>
        <begin position="32"/>
        <end position="722"/>
    </location>
</feature>
<comment type="caution">
    <text evidence="3">The sequence shown here is derived from an EMBL/GenBank/DDBJ whole genome shotgun (WGS) entry which is preliminary data.</text>
</comment>
<keyword evidence="1" id="KW-0732">Signal</keyword>
<name>A0ABN7S4Q9_THEXY</name>
<organism evidence="3 4">
    <name type="scientific">Thermobacillus xylanilyticus</name>
    <dbReference type="NCBI Taxonomy" id="76633"/>
    <lineage>
        <taxon>Bacteria</taxon>
        <taxon>Bacillati</taxon>
        <taxon>Bacillota</taxon>
        <taxon>Bacilli</taxon>
        <taxon>Bacillales</taxon>
        <taxon>Paenibacillaceae</taxon>
        <taxon>Thermobacillus</taxon>
    </lineage>
</organism>
<dbReference type="Proteomes" id="UP000681526">
    <property type="component" value="Unassembled WGS sequence"/>
</dbReference>
<feature type="domain" description="BIG2" evidence="2">
    <location>
        <begin position="556"/>
        <end position="636"/>
    </location>
</feature>
<sequence>MQTKQRHGKTGIRLIAAITALILLALPAAWAAAADETVKAIEFAGIGNTLSMYVDEKQQISAVAELSGGTYKDVTFEAVWSTSNSSVVQVDKGLLTAKASGYADITVKYASASKTMRVTVTHEYDKVEIASSGGGPVDSTLDVELGGDFELKLLAYKNGASSDVTDDAEWSTSNEAVARVEGGKVELSAPGSVTISARYKGRTDSVKLNVTSPYESLSLAPEELIEFRYGDAGVQLTATAALKNGGSEDVTEKADWLSADTSVATVQNGLVKPAGVGTTTVRAEHLGVHEQVTVVVRPAYAALRLSADKPLHLLLGSDPVPLQAFAANHPDEPEDDVTALAEWKSSNVYAVTVADGVVTAKEEGKARITASYKGRTVGIEVTVYPYIRSIEIDKESIDAFEDGEGTLPKVTGESLAGASIDVSGLAEWTSANTDVVTVEDGKWFARGLGETVLTARVGTRTAQVKITVQEEPLALLSDTEELTVVAGKSIPLPDVRLILKNGNTVEDMESKLEWTTSSPNILVAGNELKGLLTGRYTLTATYLGKKLTFRVTVEQEIVRLEASPASIELNPGKSKSIKVTGYYKNGKSVTLSNKVVWTSSNPSVVSVSGSKVKAAAAGQASVVTEYQGIPLIVQVSVVPKLTKLTASVKSLELAPGAAEQVRLTAVFDKTEEADVTSLAAWTSSNERVAVVSGGQIKALAQGTATIKASYGGKTVSIRVKVK</sequence>
<feature type="domain" description="BIG2" evidence="2">
    <location>
        <begin position="37"/>
        <end position="119"/>
    </location>
</feature>
<evidence type="ECO:0000256" key="1">
    <source>
        <dbReference type="SAM" id="SignalP"/>
    </source>
</evidence>
<dbReference type="Pfam" id="PF02368">
    <property type="entry name" value="Big_2"/>
    <property type="match status" value="1"/>
</dbReference>
<feature type="domain" description="BIG2" evidence="2">
    <location>
        <begin position="213"/>
        <end position="296"/>
    </location>
</feature>
<accession>A0ABN7S4Q9</accession>
<evidence type="ECO:0000313" key="3">
    <source>
        <dbReference type="EMBL" id="CAG5091457.1"/>
    </source>
</evidence>
<dbReference type="RefSeq" id="WP_213485603.1">
    <property type="nucleotide sequence ID" value="NZ_CAJRAY010000081.1"/>
</dbReference>
<feature type="domain" description="BIG2" evidence="2">
    <location>
        <begin position="131"/>
        <end position="209"/>
    </location>
</feature>
<feature type="domain" description="BIG2" evidence="2">
    <location>
        <begin position="386"/>
        <end position="467"/>
    </location>
</feature>
<dbReference type="InterPro" id="IPR008964">
    <property type="entry name" value="Invasin/intimin_cell_adhesion"/>
</dbReference>
<feature type="domain" description="BIG2" evidence="2">
    <location>
        <begin position="640"/>
        <end position="720"/>
    </location>
</feature>
<keyword evidence="4" id="KW-1185">Reference proteome</keyword>
<protein>
    <submittedName>
        <fullName evidence="3">Ig like domain protein group 2 domain protein</fullName>
    </submittedName>
</protein>